<keyword evidence="3" id="KW-1185">Reference proteome</keyword>
<proteinExistence type="predicted"/>
<dbReference type="Pfam" id="PF18480">
    <property type="entry name" value="DUF5615"/>
    <property type="match status" value="1"/>
</dbReference>
<evidence type="ECO:0000313" key="3">
    <source>
        <dbReference type="Proteomes" id="UP000239589"/>
    </source>
</evidence>
<protein>
    <recommendedName>
        <fullName evidence="1">DUF5615 domain-containing protein</fullName>
    </recommendedName>
</protein>
<reference evidence="2 3" key="1">
    <citation type="submission" date="2018-02" db="EMBL/GenBank/DDBJ databases">
        <title>Discovery of a pederin family compound in a non-symbiotic bloom-forming cyanobacterium.</title>
        <authorList>
            <person name="Kust A."/>
            <person name="Mares J."/>
            <person name="Jokela J."/>
            <person name="Urajova P."/>
            <person name="Hajek J."/>
            <person name="Saurav K."/>
            <person name="Voracova K."/>
            <person name="Fewer D.P."/>
            <person name="Haapaniemi E."/>
            <person name="Permi P."/>
            <person name="Rehakova K."/>
            <person name="Sivonen K."/>
            <person name="Hrouzek P."/>
        </authorList>
    </citation>
    <scope>NUCLEOTIDE SEQUENCE [LARGE SCALE GENOMIC DNA]</scope>
    <source>
        <strain evidence="2 3">CHARLIE-1</strain>
    </source>
</reference>
<evidence type="ECO:0000313" key="2">
    <source>
        <dbReference type="EMBL" id="PPJ63584.1"/>
    </source>
</evidence>
<dbReference type="EMBL" id="PGEM01000061">
    <property type="protein sequence ID" value="PPJ63584.1"/>
    <property type="molecule type" value="Genomic_DNA"/>
</dbReference>
<dbReference type="AlphaFoldDB" id="A0A2S6CUZ0"/>
<dbReference type="Proteomes" id="UP000239589">
    <property type="component" value="Unassembled WGS sequence"/>
</dbReference>
<dbReference type="OrthoDB" id="334367at2"/>
<dbReference type="InterPro" id="IPR041049">
    <property type="entry name" value="DUF5615"/>
</dbReference>
<sequence>MKLLFDHNLSPNLVNSLADIYPNSNHLYLMQLDQESDYTVWEIAKNQDYIIVTKDTDFNELSILGGLPPKVIWIRSGNCTTKTIELMLRNNHEIILSFAEDQNTGILALYR</sequence>
<comment type="caution">
    <text evidence="2">The sequence shown here is derived from an EMBL/GenBank/DDBJ whole genome shotgun (WGS) entry which is preliminary data.</text>
</comment>
<feature type="domain" description="DUF5615" evidence="1">
    <location>
        <begin position="1"/>
        <end position="108"/>
    </location>
</feature>
<gene>
    <name evidence="2" type="ORF">CUN59_09275</name>
</gene>
<dbReference type="RefSeq" id="WP_104387584.1">
    <property type="nucleotide sequence ID" value="NZ_PGEM01000061.1"/>
</dbReference>
<evidence type="ECO:0000259" key="1">
    <source>
        <dbReference type="Pfam" id="PF18480"/>
    </source>
</evidence>
<accession>A0A2S6CUZ0</accession>
<name>A0A2S6CUZ0_9CYAN</name>
<organism evidence="2 3">
    <name type="scientific">Cuspidothrix issatschenkoi CHARLIE-1</name>
    <dbReference type="NCBI Taxonomy" id="2052836"/>
    <lineage>
        <taxon>Bacteria</taxon>
        <taxon>Bacillati</taxon>
        <taxon>Cyanobacteriota</taxon>
        <taxon>Cyanophyceae</taxon>
        <taxon>Nostocales</taxon>
        <taxon>Aphanizomenonaceae</taxon>
        <taxon>Cuspidothrix</taxon>
    </lineage>
</organism>